<dbReference type="EMBL" id="NMUH01000718">
    <property type="protein sequence ID" value="MQL83789.1"/>
    <property type="molecule type" value="Genomic_DNA"/>
</dbReference>
<reference evidence="1" key="1">
    <citation type="submission" date="2017-07" db="EMBL/GenBank/DDBJ databases">
        <title>Taro Niue Genome Assembly and Annotation.</title>
        <authorList>
            <person name="Atibalentja N."/>
            <person name="Keating K."/>
            <person name="Fields C.J."/>
        </authorList>
    </citation>
    <scope>NUCLEOTIDE SEQUENCE</scope>
    <source>
        <strain evidence="1">Niue_2</strain>
        <tissue evidence="1">Leaf</tissue>
    </source>
</reference>
<protein>
    <submittedName>
        <fullName evidence="1">Uncharacterized protein</fullName>
    </submittedName>
</protein>
<comment type="caution">
    <text evidence="1">The sequence shown here is derived from an EMBL/GenBank/DDBJ whole genome shotgun (WGS) entry which is preliminary data.</text>
</comment>
<dbReference type="AlphaFoldDB" id="A0A843UVT2"/>
<proteinExistence type="predicted"/>
<accession>A0A843UVT2</accession>
<sequence>MSWRRLLKATQWAVATWPKRPYLCMVYACDYPIIVIGTLSVSEQCIGTCGALGRAWFSRLAHREFRRRRGNAGRSLHSAFFAKVVDAYRGYLSSWVPQVLCEPEC</sequence>
<evidence type="ECO:0000313" key="1">
    <source>
        <dbReference type="EMBL" id="MQL83789.1"/>
    </source>
</evidence>
<organism evidence="1 2">
    <name type="scientific">Colocasia esculenta</name>
    <name type="common">Wild taro</name>
    <name type="synonym">Arum esculentum</name>
    <dbReference type="NCBI Taxonomy" id="4460"/>
    <lineage>
        <taxon>Eukaryota</taxon>
        <taxon>Viridiplantae</taxon>
        <taxon>Streptophyta</taxon>
        <taxon>Embryophyta</taxon>
        <taxon>Tracheophyta</taxon>
        <taxon>Spermatophyta</taxon>
        <taxon>Magnoliopsida</taxon>
        <taxon>Liliopsida</taxon>
        <taxon>Araceae</taxon>
        <taxon>Aroideae</taxon>
        <taxon>Colocasieae</taxon>
        <taxon>Colocasia</taxon>
    </lineage>
</organism>
<dbReference type="Proteomes" id="UP000652761">
    <property type="component" value="Unassembled WGS sequence"/>
</dbReference>
<keyword evidence="2" id="KW-1185">Reference proteome</keyword>
<evidence type="ECO:0000313" key="2">
    <source>
        <dbReference type="Proteomes" id="UP000652761"/>
    </source>
</evidence>
<gene>
    <name evidence="1" type="ORF">Taro_016287</name>
</gene>
<name>A0A843UVT2_COLES</name>